<sequence length="77" mass="8968">MEGIFILLGVLLGYYLGKRTELNKEIVEKIKELKTKPYGTPFVVRTDEAKLEREKLREQEEEEADVSLKKVLSKMPK</sequence>
<protein>
    <submittedName>
        <fullName evidence="1">Uncharacterized protein</fullName>
    </submittedName>
</protein>
<reference evidence="1" key="1">
    <citation type="submission" date="2020-03" db="EMBL/GenBank/DDBJ databases">
        <title>The deep terrestrial virosphere.</title>
        <authorList>
            <person name="Holmfeldt K."/>
            <person name="Nilsson E."/>
            <person name="Simone D."/>
            <person name="Lopez-Fernandez M."/>
            <person name="Wu X."/>
            <person name="de Brujin I."/>
            <person name="Lundin D."/>
            <person name="Andersson A."/>
            <person name="Bertilsson S."/>
            <person name="Dopson M."/>
        </authorList>
    </citation>
    <scope>NUCLEOTIDE SEQUENCE</scope>
    <source>
        <strain evidence="1">TM448A02495</strain>
        <strain evidence="2">TM448B02141</strain>
    </source>
</reference>
<proteinExistence type="predicted"/>
<dbReference type="EMBL" id="MT144315">
    <property type="protein sequence ID" value="QJA52130.1"/>
    <property type="molecule type" value="Genomic_DNA"/>
</dbReference>
<dbReference type="EMBL" id="MT144881">
    <property type="protein sequence ID" value="QJI00859.1"/>
    <property type="molecule type" value="Genomic_DNA"/>
</dbReference>
<evidence type="ECO:0000313" key="1">
    <source>
        <dbReference type="EMBL" id="QJA52130.1"/>
    </source>
</evidence>
<name>A0A6H1ZY42_9ZZZZ</name>
<dbReference type="AlphaFoldDB" id="A0A6H1ZY42"/>
<accession>A0A6H1ZY42</accession>
<gene>
    <name evidence="1" type="ORF">TM448A02495_0005</name>
    <name evidence="2" type="ORF">TM448B02141_0005</name>
</gene>
<organism evidence="1">
    <name type="scientific">viral metagenome</name>
    <dbReference type="NCBI Taxonomy" id="1070528"/>
    <lineage>
        <taxon>unclassified sequences</taxon>
        <taxon>metagenomes</taxon>
        <taxon>organismal metagenomes</taxon>
    </lineage>
</organism>
<evidence type="ECO:0000313" key="2">
    <source>
        <dbReference type="EMBL" id="QJI00859.1"/>
    </source>
</evidence>